<dbReference type="GO" id="GO:0006006">
    <property type="term" value="P:glucose metabolic process"/>
    <property type="evidence" value="ECO:0007669"/>
    <property type="project" value="TreeGrafter"/>
</dbReference>
<dbReference type="Pfam" id="PF04587">
    <property type="entry name" value="ADP_PFK_GK"/>
    <property type="match status" value="1"/>
</dbReference>
<dbReference type="InterPro" id="IPR007666">
    <property type="entry name" value="ADP_PFK/GK"/>
</dbReference>
<evidence type="ECO:0000313" key="8">
    <source>
        <dbReference type="WBParaSite" id="MCU_003168-RA"/>
    </source>
</evidence>
<evidence type="ECO:0000256" key="4">
    <source>
        <dbReference type="ARBA" id="ARBA00022777"/>
    </source>
</evidence>
<dbReference type="WBParaSite" id="MCU_003168-RA">
    <property type="protein sequence ID" value="MCU_003168-RA"/>
    <property type="gene ID" value="MCU_003168"/>
</dbReference>
<dbReference type="GO" id="GO:0046872">
    <property type="term" value="F:metal ion binding"/>
    <property type="evidence" value="ECO:0007669"/>
    <property type="project" value="UniProtKB-KW"/>
</dbReference>
<name>A0A5K3EUL7_MESCO</name>
<dbReference type="Gene3D" id="3.40.1190.20">
    <property type="match status" value="1"/>
</dbReference>
<organism evidence="8">
    <name type="scientific">Mesocestoides corti</name>
    <name type="common">Flatworm</name>
    <dbReference type="NCBI Taxonomy" id="53468"/>
    <lineage>
        <taxon>Eukaryota</taxon>
        <taxon>Metazoa</taxon>
        <taxon>Spiralia</taxon>
        <taxon>Lophotrochozoa</taxon>
        <taxon>Platyhelminthes</taxon>
        <taxon>Cestoda</taxon>
        <taxon>Eucestoda</taxon>
        <taxon>Cyclophyllidea</taxon>
        <taxon>Mesocestoididae</taxon>
        <taxon>Mesocestoides</taxon>
    </lineage>
</organism>
<dbReference type="GO" id="GO:0006096">
    <property type="term" value="P:glycolytic process"/>
    <property type="evidence" value="ECO:0007669"/>
    <property type="project" value="UniProtKB-KW"/>
</dbReference>
<keyword evidence="2" id="KW-0808">Transferase</keyword>
<dbReference type="GO" id="GO:0005783">
    <property type="term" value="C:endoplasmic reticulum"/>
    <property type="evidence" value="ECO:0007669"/>
    <property type="project" value="TreeGrafter"/>
</dbReference>
<evidence type="ECO:0000256" key="7">
    <source>
        <dbReference type="SAM" id="Phobius"/>
    </source>
</evidence>
<keyword evidence="4" id="KW-0418">Kinase</keyword>
<keyword evidence="6" id="KW-0324">Glycolysis</keyword>
<keyword evidence="3" id="KW-0479">Metal-binding</keyword>
<evidence type="ECO:0000256" key="1">
    <source>
        <dbReference type="ARBA" id="ARBA00022490"/>
    </source>
</evidence>
<keyword evidence="7" id="KW-1133">Transmembrane helix</keyword>
<keyword evidence="5" id="KW-0460">Magnesium</keyword>
<dbReference type="GO" id="GO:0043843">
    <property type="term" value="F:ADP-specific glucokinase activity"/>
    <property type="evidence" value="ECO:0007669"/>
    <property type="project" value="TreeGrafter"/>
</dbReference>
<reference evidence="8" key="1">
    <citation type="submission" date="2019-11" db="UniProtKB">
        <authorList>
            <consortium name="WormBaseParasite"/>
        </authorList>
    </citation>
    <scope>IDENTIFICATION</scope>
</reference>
<evidence type="ECO:0000256" key="6">
    <source>
        <dbReference type="ARBA" id="ARBA00023152"/>
    </source>
</evidence>
<dbReference type="PANTHER" id="PTHR21208:SF1">
    <property type="entry name" value="ADP-DEPENDENT GLUCOKINASE"/>
    <property type="match status" value="1"/>
</dbReference>
<sequence length="583" mass="64632">MEHRPSKTSYIVGTCVAIFAIWLPVYLYNHQSVDIEAVVSGLHHLEASYRPFPQPQPGPLVMVGFGGCTDITLNALDFMESIGVSPNGSDFSDSSPQGTHDEVVELNTLEDIVEEFTKMFIAGAAAERYVKNQTLFKFLVDQAIACLENPENYREAATRGFMSLGGNAPVMATRLAKEGAEVTLVARLSAREARALPPSVRVLSAPSNFGLPMTPESDVHLVLEYDRGAVWRNHTAPRSNRYILIRDEENPRLSSLWPGLMSSWEKFGNHGGKKLGDAAAYPDLFVVGGLQTMDNAMISPDIRPQRIDELKRFLSLELPRPTLVHFEMASFVETNFIVNLTRAILPYVDSIGLNEQELPNLLSLLAHGRVAPHASLSTPRAAVMLDTMREIWALLTDPLHLPRVGSGLRRLSRIHLHTLGYQIVMVRRPKDPAKAQRMEQQARLAETYFSPTEVGTAWPFARAAAAKASLVAHRHTCATASIDPDLTRLLMDDSFAVTTDPRRWPSTQLPDKKIRRIQFDPSSPVSCWFEAEPVLEYSRATSIETQVEICVAPVPVCRRVFRTVGGGDNISAAALKAQLIERH</sequence>
<keyword evidence="7" id="KW-0812">Transmembrane</keyword>
<dbReference type="InterPro" id="IPR029056">
    <property type="entry name" value="Ribokinase-like"/>
</dbReference>
<dbReference type="AlphaFoldDB" id="A0A5K3EUL7"/>
<dbReference type="PROSITE" id="PS51255">
    <property type="entry name" value="ADPK"/>
    <property type="match status" value="1"/>
</dbReference>
<proteinExistence type="predicted"/>
<keyword evidence="1" id="KW-0963">Cytoplasm</keyword>
<feature type="transmembrane region" description="Helical" evidence="7">
    <location>
        <begin position="9"/>
        <end position="28"/>
    </location>
</feature>
<accession>A0A5K3EUL7</accession>
<protein>
    <submittedName>
        <fullName evidence="8">DUF4159 domain-containing protein</fullName>
    </submittedName>
</protein>
<evidence type="ECO:0000256" key="2">
    <source>
        <dbReference type="ARBA" id="ARBA00022679"/>
    </source>
</evidence>
<evidence type="ECO:0000256" key="5">
    <source>
        <dbReference type="ARBA" id="ARBA00022842"/>
    </source>
</evidence>
<evidence type="ECO:0000256" key="3">
    <source>
        <dbReference type="ARBA" id="ARBA00022723"/>
    </source>
</evidence>
<dbReference type="PANTHER" id="PTHR21208">
    <property type="entry name" value="ADP-DEPENDENT GLUCOKINASE"/>
    <property type="match status" value="1"/>
</dbReference>
<keyword evidence="7" id="KW-0472">Membrane</keyword>
<dbReference type="SUPFAM" id="SSF53613">
    <property type="entry name" value="Ribokinase-like"/>
    <property type="match status" value="1"/>
</dbReference>